<dbReference type="Proteomes" id="UP001597452">
    <property type="component" value="Unassembled WGS sequence"/>
</dbReference>
<feature type="transmembrane region" description="Helical" evidence="1">
    <location>
        <begin position="42"/>
        <end position="63"/>
    </location>
</feature>
<keyword evidence="1" id="KW-1133">Transmembrane helix</keyword>
<feature type="transmembrane region" description="Helical" evidence="1">
    <location>
        <begin position="12"/>
        <end position="30"/>
    </location>
</feature>
<accession>A0ABW5QBZ5</accession>
<dbReference type="NCBIfam" id="TIGR02359">
    <property type="entry name" value="thiW"/>
    <property type="match status" value="1"/>
</dbReference>
<reference evidence="3" key="1">
    <citation type="journal article" date="2019" name="Int. J. Syst. Evol. Microbiol.">
        <title>The Global Catalogue of Microorganisms (GCM) 10K type strain sequencing project: providing services to taxonomists for standard genome sequencing and annotation.</title>
        <authorList>
            <consortium name="The Broad Institute Genomics Platform"/>
            <consortium name="The Broad Institute Genome Sequencing Center for Infectious Disease"/>
            <person name="Wu L."/>
            <person name="Ma J."/>
        </authorList>
    </citation>
    <scope>NUCLEOTIDE SEQUENCE [LARGE SCALE GENOMIC DNA]</scope>
    <source>
        <strain evidence="3">TISTR 1571</strain>
    </source>
</reference>
<organism evidence="2 3">
    <name type="scientific">Piscibacillus salipiscarius</name>
    <dbReference type="NCBI Taxonomy" id="299480"/>
    <lineage>
        <taxon>Bacteria</taxon>
        <taxon>Bacillati</taxon>
        <taxon>Bacillota</taxon>
        <taxon>Bacilli</taxon>
        <taxon>Bacillales</taxon>
        <taxon>Bacillaceae</taxon>
        <taxon>Piscibacillus</taxon>
    </lineage>
</organism>
<comment type="caution">
    <text evidence="2">The sequence shown here is derived from an EMBL/GenBank/DDBJ whole genome shotgun (WGS) entry which is preliminary data.</text>
</comment>
<feature type="transmembrane region" description="Helical" evidence="1">
    <location>
        <begin position="128"/>
        <end position="149"/>
    </location>
</feature>
<dbReference type="InterPro" id="IPR012652">
    <property type="entry name" value="ThiW"/>
</dbReference>
<dbReference type="Gene3D" id="1.10.1760.20">
    <property type="match status" value="1"/>
</dbReference>
<dbReference type="Pfam" id="PF09512">
    <property type="entry name" value="ThiW"/>
    <property type="match status" value="1"/>
</dbReference>
<sequence length="170" mass="17766">MGQVRKLTVMSVFIAIGIVGSQFIWFPAGVAKAYPVQHAINVMAAISLGTGPAVLIAFLMALIRNLLGLGTLLAFPGGMIGAFFAGILYKRFKKKGWAAGGEIFGTGIIGALIAFPIANFLMGSSAGALFFIPVFIVSCVPGAIMGVLLTTRLNQHIIRAAGNIEEEVAK</sequence>
<proteinExistence type="predicted"/>
<dbReference type="RefSeq" id="WP_377329037.1">
    <property type="nucleotide sequence ID" value="NZ_JBHUMZ010000022.1"/>
</dbReference>
<evidence type="ECO:0000256" key="1">
    <source>
        <dbReference type="SAM" id="Phobius"/>
    </source>
</evidence>
<keyword evidence="3" id="KW-1185">Reference proteome</keyword>
<evidence type="ECO:0000313" key="2">
    <source>
        <dbReference type="EMBL" id="MFD2639207.1"/>
    </source>
</evidence>
<dbReference type="PIRSF" id="PIRSF024534">
    <property type="entry name" value="ThiW"/>
    <property type="match status" value="1"/>
</dbReference>
<feature type="transmembrane region" description="Helical" evidence="1">
    <location>
        <begin position="69"/>
        <end position="89"/>
    </location>
</feature>
<name>A0ABW5QBZ5_9BACI</name>
<gene>
    <name evidence="2" type="primary">thiW</name>
    <name evidence="2" type="ORF">ACFSW4_10050</name>
</gene>
<feature type="transmembrane region" description="Helical" evidence="1">
    <location>
        <begin position="101"/>
        <end position="122"/>
    </location>
</feature>
<keyword evidence="1" id="KW-0812">Transmembrane</keyword>
<dbReference type="EMBL" id="JBHUMZ010000022">
    <property type="protein sequence ID" value="MFD2639207.1"/>
    <property type="molecule type" value="Genomic_DNA"/>
</dbReference>
<evidence type="ECO:0000313" key="3">
    <source>
        <dbReference type="Proteomes" id="UP001597452"/>
    </source>
</evidence>
<keyword evidence="1" id="KW-0472">Membrane</keyword>
<protein>
    <submittedName>
        <fullName evidence="2">Energy coupling factor transporter S component ThiW</fullName>
    </submittedName>
</protein>